<dbReference type="GO" id="GO:0051087">
    <property type="term" value="F:protein-folding chaperone binding"/>
    <property type="evidence" value="ECO:0007669"/>
    <property type="project" value="InterPro"/>
</dbReference>
<gene>
    <name evidence="3" type="ORF">CHIRRI_LOCUS11523</name>
</gene>
<evidence type="ECO:0000313" key="4">
    <source>
        <dbReference type="Proteomes" id="UP001153620"/>
    </source>
</evidence>
<feature type="domain" description="BAG" evidence="2">
    <location>
        <begin position="235"/>
        <end position="311"/>
    </location>
</feature>
<feature type="compositionally biased region" description="Low complexity" evidence="1">
    <location>
        <begin position="207"/>
        <end position="219"/>
    </location>
</feature>
<evidence type="ECO:0000313" key="3">
    <source>
        <dbReference type="EMBL" id="CAG9808687.1"/>
    </source>
</evidence>
<dbReference type="Gene3D" id="1.20.58.120">
    <property type="entry name" value="BAG domain"/>
    <property type="match status" value="1"/>
</dbReference>
<feature type="compositionally biased region" description="Basic and acidic residues" evidence="1">
    <location>
        <begin position="15"/>
        <end position="27"/>
    </location>
</feature>
<feature type="region of interest" description="Disordered" evidence="1">
    <location>
        <begin position="317"/>
        <end position="401"/>
    </location>
</feature>
<sequence length="401" mass="44657">MENSQKVRHIPIFVEGRDEPIINRDHNTQQNSASANSNASAQNSSNSNSSSAFASAESSAGPFQSSSSHQTPYFQANQNHNFGRPPMNFSDMDDMGFGDMNMPHHGSIFERAKEFPVRTDFPDFFSNVRSASPSNRRSESPIQSQQPRKSPSSGATSNVHNLRQSGSSERPIPMQHDNVKRSSTPQRQQTPPKQPPPPQQPVPVPQQVPVIPQEQPQPTEEQRATAAKQKALEDSITKIQKIQQSVLDLMGRVEQYNGADRKEYLFLDEMLTQNLLKLDNIDAEGKDNIKNARREAIKCINSLISLLEAKNEEATYNRNNNNGVEKSKSNENATHQEASVDQNNMEQTQPTQELNGTSKNSSYDNVQQQTSSDVPEKSAEASLEEKIAEAMVKQDNGQKQT</sequence>
<dbReference type="AlphaFoldDB" id="A0A9N9S4T3"/>
<keyword evidence="4" id="KW-1185">Reference proteome</keyword>
<protein>
    <recommendedName>
        <fullName evidence="2">BAG domain-containing protein</fullName>
    </recommendedName>
</protein>
<feature type="compositionally biased region" description="Basic and acidic residues" evidence="1">
    <location>
        <begin position="374"/>
        <end position="388"/>
    </location>
</feature>
<dbReference type="EMBL" id="OU895879">
    <property type="protein sequence ID" value="CAG9808687.1"/>
    <property type="molecule type" value="Genomic_DNA"/>
</dbReference>
<reference evidence="3" key="2">
    <citation type="submission" date="2022-10" db="EMBL/GenBank/DDBJ databases">
        <authorList>
            <consortium name="ENA_rothamsted_submissions"/>
            <consortium name="culmorum"/>
            <person name="King R."/>
        </authorList>
    </citation>
    <scope>NUCLEOTIDE SEQUENCE</scope>
</reference>
<feature type="compositionally biased region" description="Polar residues" evidence="1">
    <location>
        <begin position="61"/>
        <end position="81"/>
    </location>
</feature>
<evidence type="ECO:0000259" key="2">
    <source>
        <dbReference type="PROSITE" id="PS51035"/>
    </source>
</evidence>
<proteinExistence type="predicted"/>
<accession>A0A9N9S4T3</accession>
<dbReference type="Proteomes" id="UP001153620">
    <property type="component" value="Chromosome 3"/>
</dbReference>
<dbReference type="SMART" id="SM00264">
    <property type="entry name" value="BAG"/>
    <property type="match status" value="1"/>
</dbReference>
<dbReference type="SUPFAM" id="SSF63491">
    <property type="entry name" value="BAG domain"/>
    <property type="match status" value="1"/>
</dbReference>
<dbReference type="PROSITE" id="PS51035">
    <property type="entry name" value="BAG"/>
    <property type="match status" value="1"/>
</dbReference>
<reference evidence="3" key="1">
    <citation type="submission" date="2022-01" db="EMBL/GenBank/DDBJ databases">
        <authorList>
            <person name="King R."/>
        </authorList>
    </citation>
    <scope>NUCLEOTIDE SEQUENCE</scope>
</reference>
<name>A0A9N9S4T3_9DIPT</name>
<feature type="compositionally biased region" description="Pro residues" evidence="1">
    <location>
        <begin position="192"/>
        <end position="206"/>
    </location>
</feature>
<evidence type="ECO:0000256" key="1">
    <source>
        <dbReference type="SAM" id="MobiDB-lite"/>
    </source>
</evidence>
<feature type="region of interest" description="Disordered" evidence="1">
    <location>
        <begin position="126"/>
        <end position="229"/>
    </location>
</feature>
<dbReference type="Pfam" id="PF02179">
    <property type="entry name" value="BAG"/>
    <property type="match status" value="1"/>
</dbReference>
<feature type="compositionally biased region" description="Low complexity" evidence="1">
    <location>
        <begin position="31"/>
        <end position="60"/>
    </location>
</feature>
<dbReference type="OrthoDB" id="333905at2759"/>
<organism evidence="3 4">
    <name type="scientific">Chironomus riparius</name>
    <dbReference type="NCBI Taxonomy" id="315576"/>
    <lineage>
        <taxon>Eukaryota</taxon>
        <taxon>Metazoa</taxon>
        <taxon>Ecdysozoa</taxon>
        <taxon>Arthropoda</taxon>
        <taxon>Hexapoda</taxon>
        <taxon>Insecta</taxon>
        <taxon>Pterygota</taxon>
        <taxon>Neoptera</taxon>
        <taxon>Endopterygota</taxon>
        <taxon>Diptera</taxon>
        <taxon>Nematocera</taxon>
        <taxon>Chironomoidea</taxon>
        <taxon>Chironomidae</taxon>
        <taxon>Chironominae</taxon>
        <taxon>Chironomus</taxon>
    </lineage>
</organism>
<dbReference type="InterPro" id="IPR036533">
    <property type="entry name" value="BAG_dom_sf"/>
</dbReference>
<dbReference type="InterPro" id="IPR003103">
    <property type="entry name" value="BAG_domain"/>
</dbReference>
<feature type="compositionally biased region" description="Polar residues" evidence="1">
    <location>
        <begin position="127"/>
        <end position="168"/>
    </location>
</feature>
<feature type="region of interest" description="Disordered" evidence="1">
    <location>
        <begin position="1"/>
        <end position="105"/>
    </location>
</feature>
<feature type="compositionally biased region" description="Polar residues" evidence="1">
    <location>
        <begin position="330"/>
        <end position="373"/>
    </location>
</feature>